<dbReference type="InterPro" id="IPR000866">
    <property type="entry name" value="AhpC/TSA"/>
</dbReference>
<keyword evidence="2" id="KW-0812">Transmembrane</keyword>
<dbReference type="Gene3D" id="3.40.30.10">
    <property type="entry name" value="Glutaredoxin"/>
    <property type="match status" value="1"/>
</dbReference>
<organism evidence="4 5">
    <name type="scientific">Gimesia algae</name>
    <dbReference type="NCBI Taxonomy" id="2527971"/>
    <lineage>
        <taxon>Bacteria</taxon>
        <taxon>Pseudomonadati</taxon>
        <taxon>Planctomycetota</taxon>
        <taxon>Planctomycetia</taxon>
        <taxon>Planctomycetales</taxon>
        <taxon>Planctomycetaceae</taxon>
        <taxon>Gimesia</taxon>
    </lineage>
</organism>
<evidence type="ECO:0000256" key="2">
    <source>
        <dbReference type="SAM" id="Phobius"/>
    </source>
</evidence>
<dbReference type="InterPro" id="IPR008969">
    <property type="entry name" value="CarboxyPept-like_regulatory"/>
</dbReference>
<evidence type="ECO:0000313" key="5">
    <source>
        <dbReference type="Proteomes" id="UP000316855"/>
    </source>
</evidence>
<keyword evidence="2" id="KW-0472">Membrane</keyword>
<dbReference type="OrthoDB" id="291637at2"/>
<feature type="transmembrane region" description="Helical" evidence="2">
    <location>
        <begin position="24"/>
        <end position="43"/>
    </location>
</feature>
<reference evidence="4 5" key="1">
    <citation type="submission" date="2019-02" db="EMBL/GenBank/DDBJ databases">
        <title>Deep-cultivation of Planctomycetes and their phenomic and genomic characterization uncovers novel biology.</title>
        <authorList>
            <person name="Wiegand S."/>
            <person name="Jogler M."/>
            <person name="Boedeker C."/>
            <person name="Pinto D."/>
            <person name="Vollmers J."/>
            <person name="Rivas-Marin E."/>
            <person name="Kohn T."/>
            <person name="Peeters S.H."/>
            <person name="Heuer A."/>
            <person name="Rast P."/>
            <person name="Oberbeckmann S."/>
            <person name="Bunk B."/>
            <person name="Jeske O."/>
            <person name="Meyerdierks A."/>
            <person name="Storesund J.E."/>
            <person name="Kallscheuer N."/>
            <person name="Luecker S."/>
            <person name="Lage O.M."/>
            <person name="Pohl T."/>
            <person name="Merkel B.J."/>
            <person name="Hornburger P."/>
            <person name="Mueller R.-W."/>
            <person name="Bruemmer F."/>
            <person name="Labrenz M."/>
            <person name="Spormann A.M."/>
            <person name="Op den Camp H."/>
            <person name="Overmann J."/>
            <person name="Amann R."/>
            <person name="Jetten M.S.M."/>
            <person name="Mascher T."/>
            <person name="Medema M.H."/>
            <person name="Devos D.P."/>
            <person name="Kaster A.-K."/>
            <person name="Ovreas L."/>
            <person name="Rohde M."/>
            <person name="Galperin M.Y."/>
            <person name="Jogler C."/>
        </authorList>
    </citation>
    <scope>NUCLEOTIDE SEQUENCE [LARGE SCALE GENOMIC DNA]</scope>
    <source>
        <strain evidence="4 5">Pan161</strain>
    </source>
</reference>
<dbReference type="CDD" id="cd02966">
    <property type="entry name" value="TlpA_like_family"/>
    <property type="match status" value="1"/>
</dbReference>
<dbReference type="SUPFAM" id="SSF49464">
    <property type="entry name" value="Carboxypeptidase regulatory domain-like"/>
    <property type="match status" value="1"/>
</dbReference>
<dbReference type="GO" id="GO:0016491">
    <property type="term" value="F:oxidoreductase activity"/>
    <property type="evidence" value="ECO:0007669"/>
    <property type="project" value="InterPro"/>
</dbReference>
<gene>
    <name evidence="4" type="ORF">Pan161_48600</name>
</gene>
<dbReference type="PANTHER" id="PTHR42852">
    <property type="entry name" value="THIOL:DISULFIDE INTERCHANGE PROTEIN DSBE"/>
    <property type="match status" value="1"/>
</dbReference>
<feature type="region of interest" description="Disordered" evidence="1">
    <location>
        <begin position="172"/>
        <end position="193"/>
    </location>
</feature>
<keyword evidence="5" id="KW-1185">Reference proteome</keyword>
<dbReference type="SUPFAM" id="SSF52833">
    <property type="entry name" value="Thioredoxin-like"/>
    <property type="match status" value="1"/>
</dbReference>
<dbReference type="Proteomes" id="UP000316855">
    <property type="component" value="Chromosome"/>
</dbReference>
<accession>A0A517VJJ9</accession>
<dbReference type="KEGG" id="gax:Pan161_48600"/>
<evidence type="ECO:0000256" key="1">
    <source>
        <dbReference type="SAM" id="MobiDB-lite"/>
    </source>
</evidence>
<evidence type="ECO:0000259" key="3">
    <source>
        <dbReference type="Pfam" id="PF00578"/>
    </source>
</evidence>
<dbReference type="InterPro" id="IPR036249">
    <property type="entry name" value="Thioredoxin-like_sf"/>
</dbReference>
<feature type="domain" description="Alkyl hydroperoxide reductase subunit C/ Thiol specific antioxidant" evidence="3">
    <location>
        <begin position="881"/>
        <end position="1004"/>
    </location>
</feature>
<dbReference type="EMBL" id="CP036343">
    <property type="protein sequence ID" value="QDT93184.1"/>
    <property type="molecule type" value="Genomic_DNA"/>
</dbReference>
<dbReference type="AlphaFoldDB" id="A0A517VJJ9"/>
<keyword evidence="2" id="KW-1133">Transmembrane helix</keyword>
<sequence>MEENQIGGNVMVCFRDSESGNYRFSWWVWTLLTLFGAFQLSLWQAPLMAAEPEELSASRPPQVETLYEPGQLGGHGATLHRVTITGTARNTAGDPVKDADIYVSSRGWIIPSDFEQLRGHTRSDEYGHFVLKDVQLFVINNRDSRSRPDEGDFIVFGTKENYGLTWHPTRTYRPAARPEETDSRDRNSQSTTSAFYQNEPIVIDLQFDTPAKLKGVITDKQGHPLANAKVQLGYVDRPLSTTPHRTGSCEYLKQKNPYSNQNDSFINFSVVPLSMRETYTDAQGRYEFTQLRRDTSYSANIDPGPEFDPWQFTLVTASQSRNSRNTVAAGYAGEVNHQFTAPRDVTVRVVQSDSGRPVSNVLVTAHPIGEVRRSGIQARTDSQGKARLRLIPDEYKLVSEPNPDQPFLYLSQQYFVPKREASGRNDTPNVTMKLNPAAIVKLKAINAKTGAPIPGVRFNYETYDSGEQTPVSTQTVYVDYPFTNDAGEIQAFMEPGTRRFVVAEPFSLSQAAGSRSERIKLTAGQVTEVTIKLTPAEFLPTHLVASEIQPRKNSLYVPEIQKKWHIQSELLRLTPLRITTQKVSIYRKSVDTENLLKDLRALDPYELPDIKSLLNKYYTGELDWYKQVLTAQGTLKHEARYFNPDARPPLFFNLSGQPLPNLTTMTDGWKTIHHQSMSNQAGINLNRRGRINFHVASPYDFCEWPSLRNRIPAPKNTKKPDVNISQAGQRIIYERESDERVFRRVLDQDTGFIFETSYQIHSHQSEQVKLSFAPYKLANGLILPGMHINWKTYQGKLQRLEVTLIEQAEILSTVPADAFAIALPAGTEFIDSRQLPDNISYIAGNHESKKILSGPVSDFAAYLQRNPYYSHEMETEPQLGRHAPTLEPALWLTADGKTAAPNLNGKVALIHFWGTRNANSMDQLSEMKAAYKKYAEQPVVLIGLHDSYTSTSQLQAIAEQKDLKYTLAIDQRPEEAGWFGKTMQHFRVRDLPQMAVIDQHGNLTFVGDLRQALQKVNQLLDEKN</sequence>
<dbReference type="Pfam" id="PF00578">
    <property type="entry name" value="AhpC-TSA"/>
    <property type="match status" value="1"/>
</dbReference>
<name>A0A517VJJ9_9PLAN</name>
<protein>
    <submittedName>
        <fullName evidence="4">Thiol-disulfide oxidoreductase</fullName>
    </submittedName>
</protein>
<dbReference type="GO" id="GO:0016209">
    <property type="term" value="F:antioxidant activity"/>
    <property type="evidence" value="ECO:0007669"/>
    <property type="project" value="InterPro"/>
</dbReference>
<proteinExistence type="predicted"/>
<feature type="compositionally biased region" description="Basic and acidic residues" evidence="1">
    <location>
        <begin position="176"/>
        <end position="187"/>
    </location>
</feature>
<dbReference type="InterPro" id="IPR050553">
    <property type="entry name" value="Thioredoxin_ResA/DsbE_sf"/>
</dbReference>
<dbReference type="PANTHER" id="PTHR42852:SF13">
    <property type="entry name" value="PROTEIN DIPZ"/>
    <property type="match status" value="1"/>
</dbReference>
<evidence type="ECO:0000313" key="4">
    <source>
        <dbReference type="EMBL" id="QDT93184.1"/>
    </source>
</evidence>